<evidence type="ECO:0000313" key="2">
    <source>
        <dbReference type="EMBL" id="PMN89789.1"/>
    </source>
</evidence>
<dbReference type="RefSeq" id="WP_102391662.1">
    <property type="nucleotide sequence ID" value="NZ_MDAL01000037.1"/>
</dbReference>
<dbReference type="EMBL" id="MDAL01000037">
    <property type="protein sequence ID" value="PMN89789.1"/>
    <property type="molecule type" value="Genomic_DNA"/>
</dbReference>
<feature type="compositionally biased region" description="Low complexity" evidence="1">
    <location>
        <begin position="128"/>
        <end position="141"/>
    </location>
</feature>
<protein>
    <submittedName>
        <fullName evidence="2">Uncharacterized protein</fullName>
    </submittedName>
</protein>
<feature type="region of interest" description="Disordered" evidence="1">
    <location>
        <begin position="22"/>
        <end position="43"/>
    </location>
</feature>
<dbReference type="Proteomes" id="UP000235387">
    <property type="component" value="Unassembled WGS sequence"/>
</dbReference>
<reference evidence="3" key="1">
    <citation type="submission" date="2016-07" db="EMBL/GenBank/DDBJ databases">
        <title>Nontailed viruses are major unrecognized killers of bacteria in the ocean.</title>
        <authorList>
            <person name="Kauffman K."/>
            <person name="Hussain F."/>
            <person name="Yang J."/>
            <person name="Arevalo P."/>
            <person name="Brown J."/>
            <person name="Cutler M."/>
            <person name="Kelly L."/>
            <person name="Polz M.F."/>
        </authorList>
    </citation>
    <scope>NUCLEOTIDE SEQUENCE [LARGE SCALE GENOMIC DNA]</scope>
    <source>
        <strain evidence="3">10N.261.45.A10</strain>
    </source>
</reference>
<comment type="caution">
    <text evidence="2">The sequence shown here is derived from an EMBL/GenBank/DDBJ whole genome shotgun (WGS) entry which is preliminary data.</text>
</comment>
<gene>
    <name evidence="2" type="ORF">BCT23_22005</name>
</gene>
<proteinExistence type="predicted"/>
<sequence>MAKAQDLLKKHFSLVSDLQKVNRPLGEKNPIGRTKANAEAQRSRLERRIAELEKQREVFNRSIDESIKREQEQLDEIRKFEDMVTEPQQNKEQDKPKPAPKPSPKPSPKPRVKNVATKTTPTRRRASTTKGNTTKGSTPKK</sequence>
<evidence type="ECO:0000313" key="3">
    <source>
        <dbReference type="Proteomes" id="UP000235387"/>
    </source>
</evidence>
<evidence type="ECO:0000256" key="1">
    <source>
        <dbReference type="SAM" id="MobiDB-lite"/>
    </source>
</evidence>
<feature type="compositionally biased region" description="Basic and acidic residues" evidence="1">
    <location>
        <begin position="61"/>
        <end position="82"/>
    </location>
</feature>
<organism evidence="2 3">
    <name type="scientific">Enterovibrio norvegicus</name>
    <dbReference type="NCBI Taxonomy" id="188144"/>
    <lineage>
        <taxon>Bacteria</taxon>
        <taxon>Pseudomonadati</taxon>
        <taxon>Pseudomonadota</taxon>
        <taxon>Gammaproteobacteria</taxon>
        <taxon>Vibrionales</taxon>
        <taxon>Vibrionaceae</taxon>
        <taxon>Enterovibrio</taxon>
    </lineage>
</organism>
<accession>A0A2N7L743</accession>
<dbReference type="AlphaFoldDB" id="A0A2N7L743"/>
<feature type="compositionally biased region" description="Pro residues" evidence="1">
    <location>
        <begin position="99"/>
        <end position="109"/>
    </location>
</feature>
<feature type="region of interest" description="Disordered" evidence="1">
    <location>
        <begin position="61"/>
        <end position="141"/>
    </location>
</feature>
<name>A0A2N7L743_9GAMM</name>